<dbReference type="InterPro" id="IPR006674">
    <property type="entry name" value="HD_domain"/>
</dbReference>
<keyword evidence="5" id="KW-0408">Iron</keyword>
<dbReference type="InterPro" id="IPR003607">
    <property type="entry name" value="HD/PDEase_dom"/>
</dbReference>
<dbReference type="KEGG" id="pnp:IJ22_08710"/>
<dbReference type="SUPFAM" id="SSF109604">
    <property type="entry name" value="HD-domain/PDEase-like"/>
    <property type="match status" value="1"/>
</dbReference>
<dbReference type="PANTHER" id="PTHR35795">
    <property type="entry name" value="SLR1885 PROTEIN"/>
    <property type="match status" value="1"/>
</dbReference>
<evidence type="ECO:0000256" key="6">
    <source>
        <dbReference type="ARBA" id="ARBA00049417"/>
    </source>
</evidence>
<keyword evidence="2" id="KW-0479">Metal-binding</keyword>
<dbReference type="EMBL" id="CP013652">
    <property type="protein sequence ID" value="ALS21253.1"/>
    <property type="molecule type" value="Genomic_DNA"/>
</dbReference>
<dbReference type="GO" id="GO:0000166">
    <property type="term" value="F:nucleotide binding"/>
    <property type="evidence" value="ECO:0007669"/>
    <property type="project" value="UniProtKB-KW"/>
</dbReference>
<dbReference type="AlphaFoldDB" id="A0A0U2W166"/>
<dbReference type="InterPro" id="IPR005249">
    <property type="entry name" value="YqeK"/>
</dbReference>
<keyword evidence="3" id="KW-0547">Nucleotide-binding</keyword>
<dbReference type="InterPro" id="IPR051094">
    <property type="entry name" value="Diverse_Catalytic_Enzymes"/>
</dbReference>
<dbReference type="Proteomes" id="UP000061660">
    <property type="component" value="Chromosome"/>
</dbReference>
<dbReference type="GO" id="GO:0008803">
    <property type="term" value="F:bis(5'-nucleosyl)-tetraphosphatase (symmetrical) activity"/>
    <property type="evidence" value="ECO:0007669"/>
    <property type="project" value="UniProtKB-EC"/>
</dbReference>
<dbReference type="OrthoDB" id="9782134at2"/>
<organism evidence="7 8">
    <name type="scientific">Paenibacillus naphthalenovorans</name>
    <dbReference type="NCBI Taxonomy" id="162209"/>
    <lineage>
        <taxon>Bacteria</taxon>
        <taxon>Bacillati</taxon>
        <taxon>Bacillota</taxon>
        <taxon>Bacilli</taxon>
        <taxon>Bacillales</taxon>
        <taxon>Paenibacillaceae</taxon>
        <taxon>Paenibacillus</taxon>
    </lineage>
</organism>
<dbReference type="PANTHER" id="PTHR35795:SF1">
    <property type="entry name" value="BIS(5'-NUCLEOSYL)-TETRAPHOSPHATASE, SYMMETRICAL"/>
    <property type="match status" value="1"/>
</dbReference>
<evidence type="ECO:0000256" key="3">
    <source>
        <dbReference type="ARBA" id="ARBA00022741"/>
    </source>
</evidence>
<accession>A0A0U2W166</accession>
<evidence type="ECO:0000313" key="7">
    <source>
        <dbReference type="EMBL" id="ALS21253.1"/>
    </source>
</evidence>
<comment type="catalytic activity">
    <reaction evidence="6">
        <text>P(1),P(4)-bis(5'-adenosyl) tetraphosphate + H2O = 2 ADP + 2 H(+)</text>
        <dbReference type="Rhea" id="RHEA:24252"/>
        <dbReference type="ChEBI" id="CHEBI:15377"/>
        <dbReference type="ChEBI" id="CHEBI:15378"/>
        <dbReference type="ChEBI" id="CHEBI:58141"/>
        <dbReference type="ChEBI" id="CHEBI:456216"/>
        <dbReference type="EC" id="3.6.1.41"/>
    </reaction>
</comment>
<protein>
    <recommendedName>
        <fullName evidence="1">bis(5'-nucleosyl)-tetraphosphatase (symmetrical)</fullName>
        <ecNumber evidence="1">3.6.1.41</ecNumber>
    </recommendedName>
</protein>
<dbReference type="Pfam" id="PF01966">
    <property type="entry name" value="HD"/>
    <property type="match status" value="1"/>
</dbReference>
<keyword evidence="4 7" id="KW-0378">Hydrolase</keyword>
<evidence type="ECO:0000256" key="2">
    <source>
        <dbReference type="ARBA" id="ARBA00022723"/>
    </source>
</evidence>
<dbReference type="STRING" id="162209.IJ22_08710"/>
<dbReference type="SMART" id="SM00471">
    <property type="entry name" value="HDc"/>
    <property type="match status" value="1"/>
</dbReference>
<evidence type="ECO:0000313" key="8">
    <source>
        <dbReference type="Proteomes" id="UP000061660"/>
    </source>
</evidence>
<dbReference type="RefSeq" id="WP_062407483.1">
    <property type="nucleotide sequence ID" value="NZ_CP013652.1"/>
</dbReference>
<dbReference type="NCBIfam" id="TIGR00488">
    <property type="entry name" value="bis(5'-nucleosyl)-tetraphosphatase (symmetrical) YqeK"/>
    <property type="match status" value="1"/>
</dbReference>
<reference evidence="7 8" key="2">
    <citation type="journal article" date="2016" name="Genome Announc.">
        <title>Complete Genome Sequences of Two Interactive Moderate Thermophiles, Paenibacillus napthalenovorans 32O-Y and Paenibacillus sp. 32O-W.</title>
        <authorList>
            <person name="Butler R.R.III."/>
            <person name="Wang J."/>
            <person name="Stark B.C."/>
            <person name="Pombert J.F."/>
        </authorList>
    </citation>
    <scope>NUCLEOTIDE SEQUENCE [LARGE SCALE GENOMIC DNA]</scope>
    <source>
        <strain evidence="7 8">32O-Y</strain>
    </source>
</reference>
<dbReference type="EC" id="3.6.1.41" evidence="1"/>
<evidence type="ECO:0000256" key="5">
    <source>
        <dbReference type="ARBA" id="ARBA00023004"/>
    </source>
</evidence>
<dbReference type="CDD" id="cd00077">
    <property type="entry name" value="HDc"/>
    <property type="match status" value="1"/>
</dbReference>
<evidence type="ECO:0000256" key="1">
    <source>
        <dbReference type="ARBA" id="ARBA00012506"/>
    </source>
</evidence>
<name>A0A0U2W166_9BACL</name>
<dbReference type="GO" id="GO:0046872">
    <property type="term" value="F:metal ion binding"/>
    <property type="evidence" value="ECO:0007669"/>
    <property type="project" value="UniProtKB-KW"/>
</dbReference>
<evidence type="ECO:0000256" key="4">
    <source>
        <dbReference type="ARBA" id="ARBA00022801"/>
    </source>
</evidence>
<reference evidence="8" key="1">
    <citation type="submission" date="2015-12" db="EMBL/GenBank/DDBJ databases">
        <title>Complete genome sequences of two moderately thermophilic Paenibacillus species.</title>
        <authorList>
            <person name="Butler R.III."/>
            <person name="Wang J."/>
            <person name="Stark B.C."/>
            <person name="Pombert J.-F."/>
        </authorList>
    </citation>
    <scope>NUCLEOTIDE SEQUENCE [LARGE SCALE GENOMIC DNA]</scope>
    <source>
        <strain evidence="8">32O-Y</strain>
    </source>
</reference>
<gene>
    <name evidence="7" type="ORF">IJ22_08710</name>
</gene>
<keyword evidence="8" id="KW-1185">Reference proteome</keyword>
<dbReference type="PATRIC" id="fig|162209.4.peg.930"/>
<dbReference type="Gene3D" id="1.10.3210.10">
    <property type="entry name" value="Hypothetical protein af1432"/>
    <property type="match status" value="1"/>
</dbReference>
<sequence>MKREDLMESVRSQMPEKRWVHTLGVMETAVRLAERFGADPVKADLAAILHDVCKYWRVDEQARIIRENGLPLDLLEYDKELWHAHAGAWLARERYGVEDEEVLDAIRYHTSGRGQMTLLDKVVCLADYMEPGRDFPGVHNIREIAEYSLEKALLAGFDGTIRFLLDKGKRIYPLTLAARNGLIEELEQQDGGMVQKS</sequence>
<proteinExistence type="predicted"/>